<dbReference type="Proteomes" id="UP000321046">
    <property type="component" value="Unassembled WGS sequence"/>
</dbReference>
<feature type="compositionally biased region" description="Acidic residues" evidence="1">
    <location>
        <begin position="34"/>
        <end position="82"/>
    </location>
</feature>
<gene>
    <name evidence="2" type="ORF">FRC96_01995</name>
</gene>
<dbReference type="OrthoDB" id="5495168at2"/>
<feature type="region of interest" description="Disordered" evidence="1">
    <location>
        <begin position="1"/>
        <end position="112"/>
    </location>
</feature>
<accession>A0A5C6XN88</accession>
<evidence type="ECO:0000256" key="1">
    <source>
        <dbReference type="SAM" id="MobiDB-lite"/>
    </source>
</evidence>
<feature type="compositionally biased region" description="Acidic residues" evidence="1">
    <location>
        <begin position="92"/>
        <end position="112"/>
    </location>
</feature>
<proteinExistence type="predicted"/>
<dbReference type="EMBL" id="VOSL01000011">
    <property type="protein sequence ID" value="TXD42946.1"/>
    <property type="molecule type" value="Genomic_DNA"/>
</dbReference>
<evidence type="ECO:0000313" key="2">
    <source>
        <dbReference type="EMBL" id="TXD42946.1"/>
    </source>
</evidence>
<dbReference type="AlphaFoldDB" id="A0A5C6XN88"/>
<name>A0A5C6XN88_9DELT</name>
<evidence type="ECO:0000313" key="3">
    <source>
        <dbReference type="Proteomes" id="UP000321046"/>
    </source>
</evidence>
<reference evidence="2 3" key="1">
    <citation type="submission" date="2019-08" db="EMBL/GenBank/DDBJ databases">
        <title>Bradymonadales sp. TMQ2.</title>
        <authorList>
            <person name="Liang Q."/>
        </authorList>
    </citation>
    <scope>NUCLEOTIDE SEQUENCE [LARGE SCALE GENOMIC DNA]</scope>
    <source>
        <strain evidence="2 3">TMQ2</strain>
    </source>
</reference>
<comment type="caution">
    <text evidence="2">The sequence shown here is derived from an EMBL/GenBank/DDBJ whole genome shotgun (WGS) entry which is preliminary data.</text>
</comment>
<dbReference type="RefSeq" id="WP_146972367.1">
    <property type="nucleotide sequence ID" value="NZ_VOSL01000011.1"/>
</dbReference>
<sequence length="677" mass="72932">MILALALPSSLVAQEDAEGDAPVPTEAPATDDTQPAEESEDAQPTADDDGEQDAEPAEDDASAAEEQEQEPVEQPPAEDDAPELVQQPSADDATEETTTEETGDDWPEDDFSDFDEIAEDIDFVPAAAIDDAMLDRLTPLASFPYVEVSGHLRTRSRARVGFDLGTGGTSAVLPPLETVSPSDAPANPEASNLWTTDLRLRLAPTFHISETLRVHTEADLLDTIALGADPRHSYFVEGMPGADARLLGGYNGAPSLLTVRQAYGEVDAFFGTLSAGRMLNHWGLGILANGGQCDDCDFGDVVDRVALRTSFWNFNILAAYDFAGAGLTSDSLGFAHGTPHELSRLDGTHQWTAQVWRAPISRADRERQAHALYTTRRPVFNGGLYVSGRHNRGQANVDESGLNTVAPPELTYRGLDIYSADLWGQMLWEPADDRRIRLELEALGIFGNIDNTTSAAVGFDPDQTGSVNCFDEASREANPGACSTDADGNVTSKSVSQFGLALESEFYFGGPITFGLNAGLASGGESPNWGYGESAANQLDFMRFSPDYHLDLILFREVIGTVTNATYANPYVMATFLDSGLQRMEFQLDAIASRALNAAGTPSGEPWLGLEFDASLRYLATDTFLAAIDAGVLFPFAGLAAEVDRPRFNHYGDLGPFGESVDPGLAWTLQGRLMWKF</sequence>
<organism evidence="2 3">
    <name type="scientific">Lujinxingia vulgaris</name>
    <dbReference type="NCBI Taxonomy" id="2600176"/>
    <lineage>
        <taxon>Bacteria</taxon>
        <taxon>Deltaproteobacteria</taxon>
        <taxon>Bradymonadales</taxon>
        <taxon>Lujinxingiaceae</taxon>
        <taxon>Lujinxingia</taxon>
    </lineage>
</organism>
<evidence type="ECO:0008006" key="4">
    <source>
        <dbReference type="Google" id="ProtNLM"/>
    </source>
</evidence>
<protein>
    <recommendedName>
        <fullName evidence="4">TIGR04551 family protein</fullName>
    </recommendedName>
</protein>